<reference evidence="6" key="2">
    <citation type="submission" date="2020-09" db="EMBL/GenBank/DDBJ databases">
        <authorList>
            <person name="Kikuchi T."/>
        </authorList>
    </citation>
    <scope>NUCLEOTIDE SEQUENCE</scope>
    <source>
        <strain evidence="6">Ka4C1</strain>
    </source>
</reference>
<dbReference type="PANTHER" id="PTHR12059">
    <property type="entry name" value="RIBOSOMAL PROTEIN L23-RELATED"/>
    <property type="match status" value="1"/>
</dbReference>
<evidence type="ECO:0000256" key="2">
    <source>
        <dbReference type="ARBA" id="ARBA00022980"/>
    </source>
</evidence>
<keyword evidence="3" id="KW-0687">Ribonucleoprotein</keyword>
<dbReference type="Proteomes" id="UP000582659">
    <property type="component" value="Unassembled WGS sequence"/>
</dbReference>
<dbReference type="EMBL" id="CAJFDI010000006">
    <property type="protein sequence ID" value="CAD5234521.1"/>
    <property type="molecule type" value="Genomic_DNA"/>
</dbReference>
<dbReference type="GO" id="GO:0003735">
    <property type="term" value="F:structural constituent of ribosome"/>
    <property type="evidence" value="ECO:0007669"/>
    <property type="project" value="InterPro"/>
</dbReference>
<dbReference type="AlphaFoldDB" id="A0A1I7SMR7"/>
<evidence type="ECO:0000256" key="1">
    <source>
        <dbReference type="ARBA" id="ARBA00006700"/>
    </source>
</evidence>
<keyword evidence="8" id="KW-1185">Reference proteome</keyword>
<dbReference type="OrthoDB" id="275582at2759"/>
<evidence type="ECO:0000313" key="7">
    <source>
        <dbReference type="Proteomes" id="UP000095284"/>
    </source>
</evidence>
<dbReference type="WBParaSite" id="BXY_1435300.1">
    <property type="protein sequence ID" value="BXY_1435300.1"/>
    <property type="gene ID" value="BXY_1435300"/>
</dbReference>
<dbReference type="Gene3D" id="3.30.70.330">
    <property type="match status" value="1"/>
</dbReference>
<organism evidence="7 9">
    <name type="scientific">Bursaphelenchus xylophilus</name>
    <name type="common">Pinewood nematode worm</name>
    <name type="synonym">Aphelenchoides xylophilus</name>
    <dbReference type="NCBI Taxonomy" id="6326"/>
    <lineage>
        <taxon>Eukaryota</taxon>
        <taxon>Metazoa</taxon>
        <taxon>Ecdysozoa</taxon>
        <taxon>Nematoda</taxon>
        <taxon>Chromadorea</taxon>
        <taxon>Rhabditida</taxon>
        <taxon>Tylenchina</taxon>
        <taxon>Tylenchomorpha</taxon>
        <taxon>Aphelenchoidea</taxon>
        <taxon>Aphelenchoididae</taxon>
        <taxon>Bursaphelenchus</taxon>
    </lineage>
</organism>
<evidence type="ECO:0000256" key="4">
    <source>
        <dbReference type="ARBA" id="ARBA00039977"/>
    </source>
</evidence>
<dbReference type="GO" id="GO:0032543">
    <property type="term" value="P:mitochondrial translation"/>
    <property type="evidence" value="ECO:0007669"/>
    <property type="project" value="TreeGrafter"/>
</dbReference>
<dbReference type="GO" id="GO:0005762">
    <property type="term" value="C:mitochondrial large ribosomal subunit"/>
    <property type="evidence" value="ECO:0007669"/>
    <property type="project" value="TreeGrafter"/>
</dbReference>
<comment type="similarity">
    <text evidence="1">Belongs to the universal ribosomal protein uL23 family.</text>
</comment>
<proteinExistence type="inferred from homology"/>
<evidence type="ECO:0000256" key="3">
    <source>
        <dbReference type="ARBA" id="ARBA00023274"/>
    </source>
</evidence>
<dbReference type="InterPro" id="IPR012678">
    <property type="entry name" value="Ribosomal_uL23/eL15/eS24_sf"/>
</dbReference>
<dbReference type="Proteomes" id="UP000659654">
    <property type="component" value="Unassembled WGS sequence"/>
</dbReference>
<accession>A0A1I7SMR7</accession>
<dbReference type="Pfam" id="PF00276">
    <property type="entry name" value="Ribosomal_L23"/>
    <property type="match status" value="1"/>
</dbReference>
<evidence type="ECO:0000313" key="8">
    <source>
        <dbReference type="Proteomes" id="UP000659654"/>
    </source>
</evidence>
<gene>
    <name evidence="6" type="ORF">BXYJ_LOCUS14612</name>
</gene>
<keyword evidence="2" id="KW-0689">Ribosomal protein</keyword>
<dbReference type="PANTHER" id="PTHR12059:SF5">
    <property type="entry name" value="LARGE RIBOSOMAL SUBUNIT PROTEIN UL23M"/>
    <property type="match status" value="1"/>
</dbReference>
<dbReference type="SMR" id="A0A1I7SMR7"/>
<evidence type="ECO:0000256" key="5">
    <source>
        <dbReference type="ARBA" id="ARBA00041375"/>
    </source>
</evidence>
<dbReference type="InterPro" id="IPR013025">
    <property type="entry name" value="Ribosomal_uL23-like"/>
</dbReference>
<dbReference type="eggNOG" id="KOG4089">
    <property type="taxonomic scope" value="Eukaryota"/>
</dbReference>
<dbReference type="Proteomes" id="UP000095284">
    <property type="component" value="Unplaced"/>
</dbReference>
<evidence type="ECO:0000313" key="9">
    <source>
        <dbReference type="WBParaSite" id="BXY_1435300.1"/>
    </source>
</evidence>
<dbReference type="EMBL" id="CAJFCV020000006">
    <property type="protein sequence ID" value="CAG9130332.1"/>
    <property type="molecule type" value="Genomic_DNA"/>
</dbReference>
<reference evidence="9" key="1">
    <citation type="submission" date="2016-11" db="UniProtKB">
        <authorList>
            <consortium name="WormBaseParasite"/>
        </authorList>
    </citation>
    <scope>IDENTIFICATION</scope>
</reference>
<dbReference type="InterPro" id="IPR012677">
    <property type="entry name" value="Nucleotide-bd_a/b_plait_sf"/>
</dbReference>
<sequence>MSSRIARLWQPGNPQIRCFLPDFWMRFNETYDVGYQRLPQNAAEFEVDPQMTKFDIRQYLEKIYNLPVREVRTRNVMGKMKYDNPFSHRYRRAYFKEPDQKYAIVFFKKGTVIEHEVFEDPKVINSLKKQFATMEKQADAQTHNEKFANRNRGRVGRLLD</sequence>
<dbReference type="SUPFAM" id="SSF54189">
    <property type="entry name" value="Ribosomal proteins S24e, L23 and L15e"/>
    <property type="match status" value="1"/>
</dbReference>
<evidence type="ECO:0000313" key="6">
    <source>
        <dbReference type="EMBL" id="CAD5234521.1"/>
    </source>
</evidence>
<protein>
    <recommendedName>
        <fullName evidence="4">Large ribosomal subunit protein uL23m</fullName>
    </recommendedName>
    <alternativeName>
        <fullName evidence="5">39S ribosomal protein L23, mitochondrial</fullName>
    </alternativeName>
</protein>
<name>A0A1I7SMR7_BURXY</name>